<dbReference type="EMBL" id="VBZC01000012">
    <property type="protein sequence ID" value="TLS45675.1"/>
    <property type="molecule type" value="Genomic_DNA"/>
</dbReference>
<gene>
    <name evidence="1" type="ORF">FE633_12950</name>
</gene>
<keyword evidence="2" id="KW-1185">Reference proteome</keyword>
<organism evidence="1 2">
    <name type="scientific">Streptomyces montanus</name>
    <dbReference type="NCBI Taxonomy" id="2580423"/>
    <lineage>
        <taxon>Bacteria</taxon>
        <taxon>Bacillati</taxon>
        <taxon>Actinomycetota</taxon>
        <taxon>Actinomycetes</taxon>
        <taxon>Kitasatosporales</taxon>
        <taxon>Streptomycetaceae</taxon>
        <taxon>Streptomyces</taxon>
    </lineage>
</organism>
<name>A0A5R9G2A2_9ACTN</name>
<accession>A0A5R9G2A2</accession>
<evidence type="ECO:0000313" key="2">
    <source>
        <dbReference type="Proteomes" id="UP000305906"/>
    </source>
</evidence>
<proteinExistence type="predicted"/>
<dbReference type="Pfam" id="PF19979">
    <property type="entry name" value="DUF6415"/>
    <property type="match status" value="1"/>
</dbReference>
<evidence type="ECO:0000313" key="1">
    <source>
        <dbReference type="EMBL" id="TLS45675.1"/>
    </source>
</evidence>
<sequence>MTVTVEYESTEHQSLPLDTALVGAAIERILNTREPRPEREEADLLALLLRGHLAMLVPEAQAIVDALPNKEERSSFLAQRSVDRAKRLLAEAPTYTARDTVAVVPLADCCRELRLHHAAGSPTPSSS</sequence>
<dbReference type="InterPro" id="IPR046300">
    <property type="entry name" value="DUF6415"/>
</dbReference>
<dbReference type="RefSeq" id="WP_138045266.1">
    <property type="nucleotide sequence ID" value="NZ_VBZC01000012.1"/>
</dbReference>
<dbReference type="AlphaFoldDB" id="A0A5R9G2A2"/>
<dbReference type="Proteomes" id="UP000305906">
    <property type="component" value="Unassembled WGS sequence"/>
</dbReference>
<reference evidence="1 2" key="1">
    <citation type="submission" date="2019-05" db="EMBL/GenBank/DDBJ databases">
        <title>Streptomyces sp. NEAU-C151, a novel actinomycete isolated from soil.</title>
        <authorList>
            <person name="Han L."/>
            <person name="Jiang H."/>
        </authorList>
    </citation>
    <scope>NUCLEOTIDE SEQUENCE [LARGE SCALE GENOMIC DNA]</scope>
    <source>
        <strain evidence="1 2">NEAU-C151</strain>
    </source>
</reference>
<comment type="caution">
    <text evidence="1">The sequence shown here is derived from an EMBL/GenBank/DDBJ whole genome shotgun (WGS) entry which is preliminary data.</text>
</comment>
<protein>
    <submittedName>
        <fullName evidence="1">Uncharacterized protein</fullName>
    </submittedName>
</protein>